<dbReference type="InterPro" id="IPR050553">
    <property type="entry name" value="Thioredoxin_ResA/DsbE_sf"/>
</dbReference>
<dbReference type="Pfam" id="PF13905">
    <property type="entry name" value="Thioredoxin_8"/>
    <property type="match status" value="1"/>
</dbReference>
<keyword evidence="4" id="KW-0676">Redox-active center</keyword>
<evidence type="ECO:0000256" key="4">
    <source>
        <dbReference type="ARBA" id="ARBA00023284"/>
    </source>
</evidence>
<dbReference type="RefSeq" id="WP_149935659.1">
    <property type="nucleotide sequence ID" value="NZ_RCXH01000021.1"/>
</dbReference>
<protein>
    <submittedName>
        <fullName evidence="6">TlpA family protein disulfide reductase</fullName>
    </submittedName>
</protein>
<dbReference type="GO" id="GO:0030313">
    <property type="term" value="C:cell envelope"/>
    <property type="evidence" value="ECO:0007669"/>
    <property type="project" value="UniProtKB-SubCell"/>
</dbReference>
<dbReference type="PROSITE" id="PS51352">
    <property type="entry name" value="THIOREDOXIN_2"/>
    <property type="match status" value="1"/>
</dbReference>
<dbReference type="Gene3D" id="3.40.30.10">
    <property type="entry name" value="Glutaredoxin"/>
    <property type="match status" value="1"/>
</dbReference>
<sequence length="143" mass="16796">MIPLNFIRKSISGDMVELANYKNKTFVLLDFWASWCMLCLKEIPKMKEVYKKYNEKGLTIIGISLDRVKDSWSEAIRKNNLNVWPQILSSETNEKDEKENNLSYLYNCDAIPFYVLIDKEGKLVAKWEHIGDVQLKELDMLIK</sequence>
<comment type="subcellular location">
    <subcellularLocation>
        <location evidence="1">Cell envelope</location>
    </subcellularLocation>
</comment>
<dbReference type="CDD" id="cd02966">
    <property type="entry name" value="TlpA_like_family"/>
    <property type="match status" value="1"/>
</dbReference>
<dbReference type="SUPFAM" id="SSF52833">
    <property type="entry name" value="Thioredoxin-like"/>
    <property type="match status" value="1"/>
</dbReference>
<name>A0A6H9QB07_9BACE</name>
<dbReference type="PANTHER" id="PTHR42852">
    <property type="entry name" value="THIOL:DISULFIDE INTERCHANGE PROTEIN DSBE"/>
    <property type="match status" value="1"/>
</dbReference>
<evidence type="ECO:0000259" key="5">
    <source>
        <dbReference type="PROSITE" id="PS51352"/>
    </source>
</evidence>
<dbReference type="GO" id="GO:0017004">
    <property type="term" value="P:cytochrome complex assembly"/>
    <property type="evidence" value="ECO:0007669"/>
    <property type="project" value="UniProtKB-KW"/>
</dbReference>
<keyword evidence="3" id="KW-1015">Disulfide bond</keyword>
<evidence type="ECO:0000256" key="1">
    <source>
        <dbReference type="ARBA" id="ARBA00004196"/>
    </source>
</evidence>
<organism evidence="6 7">
    <name type="scientific">Bacteroides caccae</name>
    <dbReference type="NCBI Taxonomy" id="47678"/>
    <lineage>
        <taxon>Bacteria</taxon>
        <taxon>Pseudomonadati</taxon>
        <taxon>Bacteroidota</taxon>
        <taxon>Bacteroidia</taxon>
        <taxon>Bacteroidales</taxon>
        <taxon>Bacteroidaceae</taxon>
        <taxon>Bacteroides</taxon>
    </lineage>
</organism>
<dbReference type="Proteomes" id="UP000427825">
    <property type="component" value="Unassembled WGS sequence"/>
</dbReference>
<evidence type="ECO:0000256" key="3">
    <source>
        <dbReference type="ARBA" id="ARBA00023157"/>
    </source>
</evidence>
<keyword evidence="2" id="KW-0201">Cytochrome c-type biogenesis</keyword>
<dbReference type="EMBL" id="VVYJ01000013">
    <property type="protein sequence ID" value="KAA5472848.1"/>
    <property type="molecule type" value="Genomic_DNA"/>
</dbReference>
<evidence type="ECO:0000313" key="6">
    <source>
        <dbReference type="EMBL" id="KAA5472848.1"/>
    </source>
</evidence>
<reference evidence="6 7" key="1">
    <citation type="journal article" date="2019" name="Nat. Med.">
        <title>A library of human gut bacterial isolates paired with longitudinal multiomics data enables mechanistic microbiome research.</title>
        <authorList>
            <person name="Poyet M."/>
            <person name="Groussin M."/>
            <person name="Gibbons S.M."/>
            <person name="Avila-Pacheco J."/>
            <person name="Jiang X."/>
            <person name="Kearney S.M."/>
            <person name="Perrotta A.R."/>
            <person name="Berdy B."/>
            <person name="Zhao S."/>
            <person name="Lieberman T.D."/>
            <person name="Swanson P.K."/>
            <person name="Smith M."/>
            <person name="Roesemann S."/>
            <person name="Alexander J.E."/>
            <person name="Rich S.A."/>
            <person name="Livny J."/>
            <person name="Vlamakis H."/>
            <person name="Clish C."/>
            <person name="Bullock K."/>
            <person name="Deik A."/>
            <person name="Scott J."/>
            <person name="Pierce K.A."/>
            <person name="Xavier R.J."/>
            <person name="Alm E.J."/>
        </authorList>
    </citation>
    <scope>NUCLEOTIDE SEQUENCE [LARGE SCALE GENOMIC DNA]</scope>
    <source>
        <strain evidence="6 7">BIOML-A25</strain>
    </source>
</reference>
<dbReference type="PANTHER" id="PTHR42852:SF6">
    <property type="entry name" value="THIOL:DISULFIDE INTERCHANGE PROTEIN DSBE"/>
    <property type="match status" value="1"/>
</dbReference>
<gene>
    <name evidence="6" type="ORF">F2Y39_19050</name>
</gene>
<dbReference type="InterPro" id="IPR013766">
    <property type="entry name" value="Thioredoxin_domain"/>
</dbReference>
<dbReference type="InterPro" id="IPR012336">
    <property type="entry name" value="Thioredoxin-like_fold"/>
</dbReference>
<evidence type="ECO:0000313" key="7">
    <source>
        <dbReference type="Proteomes" id="UP000427825"/>
    </source>
</evidence>
<comment type="caution">
    <text evidence="6">The sequence shown here is derived from an EMBL/GenBank/DDBJ whole genome shotgun (WGS) entry which is preliminary data.</text>
</comment>
<accession>A0A6H9QB07</accession>
<feature type="domain" description="Thioredoxin" evidence="5">
    <location>
        <begin position="1"/>
        <end position="143"/>
    </location>
</feature>
<proteinExistence type="predicted"/>
<evidence type="ECO:0000256" key="2">
    <source>
        <dbReference type="ARBA" id="ARBA00022748"/>
    </source>
</evidence>
<dbReference type="InterPro" id="IPR036249">
    <property type="entry name" value="Thioredoxin-like_sf"/>
</dbReference>
<dbReference type="AlphaFoldDB" id="A0A6H9QB07"/>